<evidence type="ECO:0000313" key="1">
    <source>
        <dbReference type="EMBL" id="AKB09810.1"/>
    </source>
</evidence>
<dbReference type="AlphaFoldDB" id="A0A2R2NVQ5"/>
<organism evidence="1">
    <name type="scientific">Halorubrum distributum</name>
    <dbReference type="NCBI Taxonomy" id="29283"/>
    <lineage>
        <taxon>Archaea</taxon>
        <taxon>Methanobacteriati</taxon>
        <taxon>Methanobacteriota</taxon>
        <taxon>Stenosarchaea group</taxon>
        <taxon>Halobacteria</taxon>
        <taxon>Halobacteriales</taxon>
        <taxon>Haloferacaceae</taxon>
        <taxon>Halorubrum</taxon>
        <taxon>Halorubrum distributum group</taxon>
    </lineage>
</organism>
<sequence length="89" mass="10307">MTDKLESLRETFANVVEDQQEDLWEHADWHPPLSIRNGEKVVDEDYYEELSDREWAMFIAGKLEAFGAAKTMVDAVDSDDKQDESSRPE</sequence>
<accession>A0A2R2NVQ5</accession>
<name>A0A2R2NVQ5_9EURY</name>
<dbReference type="RefSeq" id="WP_192960667.1">
    <property type="nucleotide sequence ID" value="NZ_KJ619463.1"/>
</dbReference>
<geneLocation type="plasmid" evidence="1">
    <name>pFA-1</name>
</geneLocation>
<proteinExistence type="predicted"/>
<protein>
    <submittedName>
        <fullName evidence="1">Uncharacterized protein</fullName>
    </submittedName>
</protein>
<dbReference type="EMBL" id="KJ619463">
    <property type="protein sequence ID" value="AKB09810.1"/>
    <property type="molecule type" value="Genomic_DNA"/>
</dbReference>
<reference evidence="1" key="1">
    <citation type="submission" date="2014-03" db="EMBL/GenBank/DDBJ databases">
        <title>pFA-1, a novel haloarchaeal plasmid isolated from the type strain of Halorubrum litoreum, contains an integrase family tyrosine recombinases.</title>
        <authorList>
            <person name="Chen S."/>
            <person name="Qin J."/>
            <person name="Yan Z."/>
            <person name="Yang Z.L."/>
        </authorList>
    </citation>
    <scope>NUCLEOTIDE SEQUENCE</scope>
    <source>
        <strain evidence="1">Fa-1</strain>
        <plasmid evidence="1">pFA-1</plasmid>
    </source>
</reference>
<keyword evidence="1" id="KW-0614">Plasmid</keyword>